<dbReference type="InterPro" id="IPR046372">
    <property type="entry name" value="PARG_cat_C"/>
</dbReference>
<reference evidence="2" key="1">
    <citation type="journal article" date="2019" name="Viruses">
        <title>A Novel Alphabaculovirus from the Soybean Looper, Chrysodeixis includens, that Produces Tetrahedral Occlusion Bodies and Encodes Two Copies of he65.</title>
        <authorList>
            <person name="Harrison R.L."/>
            <person name="Rowley D.L."/>
            <person name="Popham H.J.R."/>
        </authorList>
    </citation>
    <scope>NUCLEOTIDE SEQUENCE</scope>
    <source>
        <strain evidence="2">ChinNPV-1</strain>
    </source>
</reference>
<dbReference type="GO" id="GO:0004649">
    <property type="term" value="F:poly(ADP-ribose) glycohydrolase activity"/>
    <property type="evidence" value="ECO:0007669"/>
    <property type="project" value="InterPro"/>
</dbReference>
<name>A0A5B8YRI7_9ABAC</name>
<dbReference type="RefSeq" id="YP_010802536.1">
    <property type="nucleotide sequence ID" value="NC_077025.1"/>
</dbReference>
<evidence type="ECO:0000259" key="1">
    <source>
        <dbReference type="Pfam" id="PF05028"/>
    </source>
</evidence>
<dbReference type="Pfam" id="PF05028">
    <property type="entry name" value="PARG_cat_C"/>
    <property type="match status" value="1"/>
</dbReference>
<proteinExistence type="predicted"/>
<dbReference type="GO" id="GO:0006282">
    <property type="term" value="P:regulation of DNA repair"/>
    <property type="evidence" value="ECO:0007669"/>
    <property type="project" value="InterPro"/>
</dbReference>
<organism evidence="2 3">
    <name type="scientific">Chrysodeixis includens nucleopolyhedrovirus</name>
    <dbReference type="NCBI Taxonomy" id="1207438"/>
    <lineage>
        <taxon>Viruses</taxon>
        <taxon>Viruses incertae sedis</taxon>
        <taxon>Naldaviricetes</taxon>
        <taxon>Lefavirales</taxon>
        <taxon>Baculoviridae</taxon>
        <taxon>Alphabaculovirus</taxon>
        <taxon>Alphabaculovirus chrincludentis</taxon>
        <taxon>Alphabaculovirus alterchrincludentis</taxon>
    </lineage>
</organism>
<feature type="domain" description="PARG catalytic Macro" evidence="1">
    <location>
        <begin position="297"/>
        <end position="483"/>
    </location>
</feature>
<evidence type="ECO:0000313" key="2">
    <source>
        <dbReference type="EMBL" id="QED40620.1"/>
    </source>
</evidence>
<evidence type="ECO:0000313" key="3">
    <source>
        <dbReference type="Proteomes" id="UP001162233"/>
    </source>
</evidence>
<dbReference type="GeneID" id="80541306"/>
<accession>A0A5B8YRI7</accession>
<protein>
    <submittedName>
        <fullName evidence="2">PARG</fullName>
    </submittedName>
</protein>
<keyword evidence="3" id="KW-1185">Reference proteome</keyword>
<dbReference type="Proteomes" id="UP001162233">
    <property type="component" value="Segment"/>
</dbReference>
<sequence length="523" mass="60482">MSILRITMENFIIKYISVQDSLLATINDFNNLVNDVATNMPLIMKLTDRFEEHKLSFNYLKVQLGKIKNIPFKSTYTQSLQVDENIINFAMELVSHITKSSTEATTGYLKTMDFARDILAKTIDRPFAPAIDFVEVMKSYLGDVGSSEMLHSEVLQQEDFKYQVEFEISLRINMSDINLYRGVDLNRLHCMSIILQAFFLDNVEGLDFKQIKENDTPLKRQKIICLFSYFITMFGYMNRQQCLELYKPIVIQHASATFDDIELIRTVNKFVDVSKINVEEFSKTHKYYKYRSFKSYDLIVDYADQKLGSSALTDSANYEDIMFMKYPELYGVSYIVNRNKDDVFGDTDSYLISNIIQFNIVENAQQESRQLNSAADLFGIIFVNIVVFESCDLKTHLGSFQSEKSHLDRMILKLYSGLLLNRNSRRINNNNEDQPDACIRLHAGAGINDCTDNKTFQFLIEVLVCSVLNYELCYCVRSSEQLSELNDTVEALGYMDVAQLYFRLVNYDFETTGPINFRTETHA</sequence>
<dbReference type="KEGG" id="vg:80541306"/>
<dbReference type="EMBL" id="MK746083">
    <property type="protein sequence ID" value="QED40620.1"/>
    <property type="molecule type" value="Genomic_DNA"/>
</dbReference>